<feature type="domain" description="Cardiolipin synthase N-terminal" evidence="7">
    <location>
        <begin position="14"/>
        <end position="59"/>
    </location>
</feature>
<reference evidence="9" key="1">
    <citation type="journal article" date="2019" name="Int. J. Syst. Evol. Microbiol.">
        <title>The Global Catalogue of Microorganisms (GCM) 10K type strain sequencing project: providing services to taxonomists for standard genome sequencing and annotation.</title>
        <authorList>
            <consortium name="The Broad Institute Genomics Platform"/>
            <consortium name="The Broad Institute Genome Sequencing Center for Infectious Disease"/>
            <person name="Wu L."/>
            <person name="Ma J."/>
        </authorList>
    </citation>
    <scope>NUCLEOTIDE SEQUENCE [LARGE SCALE GENOMIC DNA]</scope>
    <source>
        <strain evidence="9">JCM 17591</strain>
    </source>
</reference>
<accession>A0ABP8ACL7</accession>
<dbReference type="InterPro" id="IPR027379">
    <property type="entry name" value="CLS_N"/>
</dbReference>
<evidence type="ECO:0000256" key="6">
    <source>
        <dbReference type="SAM" id="Phobius"/>
    </source>
</evidence>
<dbReference type="Proteomes" id="UP001501079">
    <property type="component" value="Unassembled WGS sequence"/>
</dbReference>
<dbReference type="Pfam" id="PF13396">
    <property type="entry name" value="PLDc_N"/>
    <property type="match status" value="1"/>
</dbReference>
<evidence type="ECO:0000256" key="3">
    <source>
        <dbReference type="ARBA" id="ARBA00022692"/>
    </source>
</evidence>
<comment type="subcellular location">
    <subcellularLocation>
        <location evidence="1">Cell membrane</location>
        <topology evidence="1">Multi-pass membrane protein</topology>
    </subcellularLocation>
</comment>
<evidence type="ECO:0000313" key="9">
    <source>
        <dbReference type="Proteomes" id="UP001501079"/>
    </source>
</evidence>
<evidence type="ECO:0000256" key="4">
    <source>
        <dbReference type="ARBA" id="ARBA00022989"/>
    </source>
</evidence>
<feature type="transmembrane region" description="Helical" evidence="6">
    <location>
        <begin position="36"/>
        <end position="57"/>
    </location>
</feature>
<name>A0ABP8ACL7_9MICO</name>
<protein>
    <recommendedName>
        <fullName evidence="7">Cardiolipin synthase N-terminal domain-containing protein</fullName>
    </recommendedName>
</protein>
<gene>
    <name evidence="8" type="ORF">GCM10022287_37670</name>
</gene>
<keyword evidence="3 6" id="KW-0812">Transmembrane</keyword>
<evidence type="ECO:0000313" key="8">
    <source>
        <dbReference type="EMBL" id="GAA4181807.1"/>
    </source>
</evidence>
<keyword evidence="4 6" id="KW-1133">Transmembrane helix</keyword>
<evidence type="ECO:0000256" key="5">
    <source>
        <dbReference type="ARBA" id="ARBA00023136"/>
    </source>
</evidence>
<proteinExistence type="predicted"/>
<comment type="caution">
    <text evidence="8">The sequence shown here is derived from an EMBL/GenBank/DDBJ whole genome shotgun (WGS) entry which is preliminary data.</text>
</comment>
<sequence length="94" mass="10051">MFRLWLVIGFLAAVFYVYSIVSVCLADRLGVRGLPKAAWVAVVVIFPIIGAVLWLTVGRADGPRGGRMIAPDDDAEFLSTLGDHPKKPGDGPNG</sequence>
<organism evidence="8 9">
    <name type="scientific">Gryllotalpicola koreensis</name>
    <dbReference type="NCBI Taxonomy" id="993086"/>
    <lineage>
        <taxon>Bacteria</taxon>
        <taxon>Bacillati</taxon>
        <taxon>Actinomycetota</taxon>
        <taxon>Actinomycetes</taxon>
        <taxon>Micrococcales</taxon>
        <taxon>Microbacteriaceae</taxon>
        <taxon>Gryllotalpicola</taxon>
    </lineage>
</organism>
<keyword evidence="2" id="KW-1003">Cell membrane</keyword>
<dbReference type="EMBL" id="BAABBW010000007">
    <property type="protein sequence ID" value="GAA4181807.1"/>
    <property type="molecule type" value="Genomic_DNA"/>
</dbReference>
<evidence type="ECO:0000256" key="2">
    <source>
        <dbReference type="ARBA" id="ARBA00022475"/>
    </source>
</evidence>
<dbReference type="RefSeq" id="WP_344757375.1">
    <property type="nucleotide sequence ID" value="NZ_BAABBW010000007.1"/>
</dbReference>
<keyword evidence="9" id="KW-1185">Reference proteome</keyword>
<keyword evidence="5 6" id="KW-0472">Membrane</keyword>
<evidence type="ECO:0000259" key="7">
    <source>
        <dbReference type="Pfam" id="PF13396"/>
    </source>
</evidence>
<evidence type="ECO:0000256" key="1">
    <source>
        <dbReference type="ARBA" id="ARBA00004651"/>
    </source>
</evidence>